<feature type="chain" id="PRO_5040336581" evidence="1">
    <location>
        <begin position="26"/>
        <end position="269"/>
    </location>
</feature>
<dbReference type="AlphaFoldDB" id="A0A9N9S8T5"/>
<reference evidence="2" key="1">
    <citation type="submission" date="2022-01" db="EMBL/GenBank/DDBJ databases">
        <authorList>
            <person name="King R."/>
        </authorList>
    </citation>
    <scope>NUCLEOTIDE SEQUENCE</scope>
</reference>
<accession>A0A9N9S8T5</accession>
<gene>
    <name evidence="2" type="ORF">CHIRRI_LOCUS13684</name>
</gene>
<keyword evidence="3" id="KW-1185">Reference proteome</keyword>
<proteinExistence type="predicted"/>
<organism evidence="2 3">
    <name type="scientific">Chironomus riparius</name>
    <dbReference type="NCBI Taxonomy" id="315576"/>
    <lineage>
        <taxon>Eukaryota</taxon>
        <taxon>Metazoa</taxon>
        <taxon>Ecdysozoa</taxon>
        <taxon>Arthropoda</taxon>
        <taxon>Hexapoda</taxon>
        <taxon>Insecta</taxon>
        <taxon>Pterygota</taxon>
        <taxon>Neoptera</taxon>
        <taxon>Endopterygota</taxon>
        <taxon>Diptera</taxon>
        <taxon>Nematocera</taxon>
        <taxon>Chironomoidea</taxon>
        <taxon>Chironomidae</taxon>
        <taxon>Chironominae</taxon>
        <taxon>Chironomus</taxon>
    </lineage>
</organism>
<keyword evidence="1" id="KW-0732">Signal</keyword>
<feature type="signal peptide" evidence="1">
    <location>
        <begin position="1"/>
        <end position="25"/>
    </location>
</feature>
<protein>
    <submittedName>
        <fullName evidence="2">Uncharacterized protein</fullName>
    </submittedName>
</protein>
<sequence length="269" mass="31254">MALQRSPIIILVLFIAAITITNITTSTVPQTDEVSLVLKAIYVKVNSRPLADLQRNQKILRFANRNCVFNELNAVDDGDLTHFDEINWTGDRTLKIIEAVWYAAPLCVDFFEEQTEKYFEELKELLRDEYYVKKIGCFKYGLMVRNPALGHPLLVGFDKESMIHNMSTALECENILRDFFNKFLNPQLEAVKIEMTTLQIQRCNESFYTQKEERKLNLLKIAIISNTNERVPTKYLKITKGEFRDAMKQQGRVMKDCILKDVRANSRRS</sequence>
<reference evidence="2" key="2">
    <citation type="submission" date="2022-10" db="EMBL/GenBank/DDBJ databases">
        <authorList>
            <consortium name="ENA_rothamsted_submissions"/>
            <consortium name="culmorum"/>
            <person name="King R."/>
        </authorList>
    </citation>
    <scope>NUCLEOTIDE SEQUENCE</scope>
</reference>
<evidence type="ECO:0000313" key="3">
    <source>
        <dbReference type="Proteomes" id="UP001153620"/>
    </source>
</evidence>
<dbReference type="Proteomes" id="UP001153620">
    <property type="component" value="Chromosome 4"/>
</dbReference>
<dbReference type="OrthoDB" id="10472484at2759"/>
<evidence type="ECO:0000313" key="2">
    <source>
        <dbReference type="EMBL" id="CAG9810872.1"/>
    </source>
</evidence>
<evidence type="ECO:0000256" key="1">
    <source>
        <dbReference type="SAM" id="SignalP"/>
    </source>
</evidence>
<dbReference type="EMBL" id="OU895880">
    <property type="protein sequence ID" value="CAG9810872.1"/>
    <property type="molecule type" value="Genomic_DNA"/>
</dbReference>
<name>A0A9N9S8T5_9DIPT</name>